<dbReference type="GO" id="GO:0005886">
    <property type="term" value="C:plasma membrane"/>
    <property type="evidence" value="ECO:0007669"/>
    <property type="project" value="UniProtKB-SubCell"/>
</dbReference>
<dbReference type="AlphaFoldDB" id="A0A016XK62"/>
<keyword evidence="4 10" id="KW-0808">Transferase</keyword>
<dbReference type="PANTHER" id="PTHR33908">
    <property type="entry name" value="MANNOSYLTRANSFERASE YKCB-RELATED"/>
    <property type="match status" value="1"/>
</dbReference>
<name>A0A016XK62_9BURK</name>
<dbReference type="InterPro" id="IPR050297">
    <property type="entry name" value="LipidA_mod_glycosyltrf_83"/>
</dbReference>
<dbReference type="GO" id="GO:0006493">
    <property type="term" value="P:protein O-linked glycosylation"/>
    <property type="evidence" value="ECO:0007669"/>
    <property type="project" value="InterPro"/>
</dbReference>
<evidence type="ECO:0000256" key="4">
    <source>
        <dbReference type="ARBA" id="ARBA00022679"/>
    </source>
</evidence>
<comment type="caution">
    <text evidence="10">The sequence shown here is derived from an EMBL/GenBank/DDBJ whole genome shotgun (WGS) entry which is preliminary data.</text>
</comment>
<dbReference type="GO" id="GO:0009103">
    <property type="term" value="P:lipopolysaccharide biosynthetic process"/>
    <property type="evidence" value="ECO:0007669"/>
    <property type="project" value="UniProtKB-ARBA"/>
</dbReference>
<evidence type="ECO:0000256" key="1">
    <source>
        <dbReference type="ARBA" id="ARBA00004651"/>
    </source>
</evidence>
<protein>
    <submittedName>
        <fullName evidence="10">Glycosyltransferase</fullName>
    </submittedName>
</protein>
<dbReference type="eggNOG" id="COG1807">
    <property type="taxonomic scope" value="Bacteria"/>
</dbReference>
<keyword evidence="2" id="KW-1003">Cell membrane</keyword>
<sequence length="471" mass="52386">MSQRLFWLLLGGMLLLRLVIAAMLPMMETTEPRYAEMSRLMLEKQDWITPWYDAQTPFWGKPPLSFWAQKIAIDLLGVNDLAPRLPSWLFGLLLLVVVAWLARVRQGKPAILPTMLLFASMALPFVSMGAVMTDVYLALGVGLSLAAFASLLNTPSALPGWLFFVGIGVSMLAKGPVGVVLTGIPIFMWTVTGGGWRRLWRLLPWFRGSVLSAMIALPWYGLAELKTPGFLNYFLLGEHILRFVEPGWAGDLYGDAHERPKGTIWLFWMLGALPWSLVFVWRYGRDAWRIRRFPWPADGQGRFLFFWALAPMLFFTLAGNILPAYVLPGLPAAAVLMHGYLRPSGKQLASGALVAPLVIALAVVVLMARPAQWTSERANVQAYARAAGSASLLAYLEKVPYSASYYSHGAVEQVSLSGLDDWLARGQGERYLVVHDRHLPLLRERTDIRAVALSRSKTMVLFKITGAAGDR</sequence>
<dbReference type="EMBL" id="JEMG01000001">
    <property type="protein sequence ID" value="EYC51568.1"/>
    <property type="molecule type" value="Genomic_DNA"/>
</dbReference>
<evidence type="ECO:0000256" key="8">
    <source>
        <dbReference type="SAM" id="Phobius"/>
    </source>
</evidence>
<evidence type="ECO:0000256" key="2">
    <source>
        <dbReference type="ARBA" id="ARBA00022475"/>
    </source>
</evidence>
<evidence type="ECO:0000313" key="10">
    <source>
        <dbReference type="EMBL" id="EYC51568.1"/>
    </source>
</evidence>
<evidence type="ECO:0000256" key="7">
    <source>
        <dbReference type="ARBA" id="ARBA00023136"/>
    </source>
</evidence>
<keyword evidence="5 8" id="KW-0812">Transmembrane</keyword>
<comment type="subcellular location">
    <subcellularLocation>
        <location evidence="1">Cell membrane</location>
        <topology evidence="1">Multi-pass membrane protein</topology>
    </subcellularLocation>
</comment>
<feature type="transmembrane region" description="Helical" evidence="8">
    <location>
        <begin position="116"/>
        <end position="149"/>
    </location>
</feature>
<dbReference type="InterPro" id="IPR003342">
    <property type="entry name" value="ArnT-like_N"/>
</dbReference>
<dbReference type="STRING" id="1458275.AZ34_11110"/>
<dbReference type="Pfam" id="PF02366">
    <property type="entry name" value="PMT"/>
    <property type="match status" value="1"/>
</dbReference>
<dbReference type="GO" id="GO:0016763">
    <property type="term" value="F:pentosyltransferase activity"/>
    <property type="evidence" value="ECO:0007669"/>
    <property type="project" value="TreeGrafter"/>
</dbReference>
<evidence type="ECO:0000313" key="11">
    <source>
        <dbReference type="Proteomes" id="UP000023268"/>
    </source>
</evidence>
<feature type="transmembrane region" description="Helical" evidence="8">
    <location>
        <begin position="264"/>
        <end position="283"/>
    </location>
</feature>
<keyword evidence="3" id="KW-0328">Glycosyltransferase</keyword>
<feature type="transmembrane region" description="Helical" evidence="8">
    <location>
        <begin position="304"/>
        <end position="327"/>
    </location>
</feature>
<organism evidence="10 11">
    <name type="scientific">Hylemonella gracilis str. Niagara R</name>
    <dbReference type="NCBI Taxonomy" id="1458275"/>
    <lineage>
        <taxon>Bacteria</taxon>
        <taxon>Pseudomonadati</taxon>
        <taxon>Pseudomonadota</taxon>
        <taxon>Betaproteobacteria</taxon>
        <taxon>Burkholderiales</taxon>
        <taxon>Comamonadaceae</taxon>
        <taxon>Hylemonella</taxon>
    </lineage>
</organism>
<feature type="transmembrane region" description="Helical" evidence="8">
    <location>
        <begin position="85"/>
        <end position="104"/>
    </location>
</feature>
<reference evidence="10 11" key="1">
    <citation type="submission" date="2014-02" db="EMBL/GenBank/DDBJ databases">
        <title>Draft Genome of Hylemonella gracilis isolated from the Niagara River.</title>
        <authorList>
            <person name="Pawlowski D.R."/>
            <person name="Koudelka G.B."/>
        </authorList>
    </citation>
    <scope>NUCLEOTIDE SEQUENCE [LARGE SCALE GENOMIC DNA]</scope>
    <source>
        <strain evidence="10 11">Niagara R</strain>
    </source>
</reference>
<feature type="domain" description="ArnT-like N-terminal" evidence="9">
    <location>
        <begin position="28"/>
        <end position="234"/>
    </location>
</feature>
<feature type="transmembrane region" description="Helical" evidence="8">
    <location>
        <begin position="347"/>
        <end position="368"/>
    </location>
</feature>
<proteinExistence type="predicted"/>
<evidence type="ECO:0000256" key="6">
    <source>
        <dbReference type="ARBA" id="ARBA00022989"/>
    </source>
</evidence>
<dbReference type="GO" id="GO:0010041">
    <property type="term" value="P:response to iron(III) ion"/>
    <property type="evidence" value="ECO:0007669"/>
    <property type="project" value="TreeGrafter"/>
</dbReference>
<evidence type="ECO:0000256" key="5">
    <source>
        <dbReference type="ARBA" id="ARBA00022692"/>
    </source>
</evidence>
<evidence type="ECO:0000259" key="9">
    <source>
        <dbReference type="Pfam" id="PF02366"/>
    </source>
</evidence>
<gene>
    <name evidence="10" type="ORF">AZ34_11110</name>
</gene>
<dbReference type="GO" id="GO:0000030">
    <property type="term" value="F:mannosyltransferase activity"/>
    <property type="evidence" value="ECO:0007669"/>
    <property type="project" value="InterPro"/>
</dbReference>
<dbReference type="Proteomes" id="UP000023268">
    <property type="component" value="Unassembled WGS sequence"/>
</dbReference>
<keyword evidence="7 8" id="KW-0472">Membrane</keyword>
<accession>A0A016XK62</accession>
<dbReference type="PANTHER" id="PTHR33908:SF3">
    <property type="entry name" value="UNDECAPRENYL PHOSPHATE-ALPHA-4-AMINO-4-DEOXY-L-ARABINOSE ARABINOSYL TRANSFERASE"/>
    <property type="match status" value="1"/>
</dbReference>
<feature type="transmembrane region" description="Helical" evidence="8">
    <location>
        <begin position="161"/>
        <end position="190"/>
    </location>
</feature>
<keyword evidence="6 8" id="KW-1133">Transmembrane helix</keyword>
<evidence type="ECO:0000256" key="3">
    <source>
        <dbReference type="ARBA" id="ARBA00022676"/>
    </source>
</evidence>